<accession>A0A2S8FWE9</accession>
<dbReference type="InterPro" id="IPR051199">
    <property type="entry name" value="LPS_LOS_Heptosyltrfase"/>
</dbReference>
<dbReference type="InterPro" id="IPR002201">
    <property type="entry name" value="Glyco_trans_9"/>
</dbReference>
<evidence type="ECO:0000313" key="7">
    <source>
        <dbReference type="Proteomes" id="UP000238322"/>
    </source>
</evidence>
<dbReference type="PANTHER" id="PTHR30160">
    <property type="entry name" value="TETRAACYLDISACCHARIDE 4'-KINASE-RELATED"/>
    <property type="match status" value="1"/>
</dbReference>
<dbReference type="EMBL" id="PUHY01000006">
    <property type="protein sequence ID" value="PQO36164.1"/>
    <property type="molecule type" value="Genomic_DNA"/>
</dbReference>
<comment type="caution">
    <text evidence="6">The sequence shown here is derived from an EMBL/GenBank/DDBJ whole genome shotgun (WGS) entry which is preliminary data.</text>
</comment>
<evidence type="ECO:0000256" key="3">
    <source>
        <dbReference type="ARBA" id="ARBA00043995"/>
    </source>
</evidence>
<dbReference type="InterPro" id="IPR011910">
    <property type="entry name" value="RfaF"/>
</dbReference>
<sequence length="355" mass="39604">MANFRNIAVVLPNWIGDVVMATPALRAIREGLTRGDRLVGVMRPYVADVLAGTPFLDDVILWNKKAKDPSQRFWNVVKTFRQQRFDQAILLPNSLSSAGLAWLGGAQQRVGYKRYGRGPLLTHKLCPPTEHGKRVPVSAVDYYAALAELAGYEVRSRYCELATTPGDDSIARRIWRDFRFFDKRVIVFNTGGAYGGAKHWPTEYYQELAKRLVQDPRNAVLLICGPSEREAVSQIERDVNHPAVRSLASETPSIGLSKAVIRHASLMITTDSGPRHFAAAFKIPSVAIFGPTDPRWAENYNPYELIVGAGIDCSPCAQRECPLKHHRCMRDVSVNHVLQTAQQQLVWEADQAKAA</sequence>
<evidence type="ECO:0000256" key="5">
    <source>
        <dbReference type="ARBA" id="ARBA00047503"/>
    </source>
</evidence>
<dbReference type="OrthoDB" id="9768048at2"/>
<comment type="similarity">
    <text evidence="3">Belongs to the glycosyltransferase 9 family.</text>
</comment>
<dbReference type="AlphaFoldDB" id="A0A2S8FWE9"/>
<dbReference type="PANTHER" id="PTHR30160:SF7">
    <property type="entry name" value="ADP-HEPTOSE--LPS HEPTOSYLTRANSFERASE 2"/>
    <property type="match status" value="1"/>
</dbReference>
<keyword evidence="1" id="KW-0328">Glycosyltransferase</keyword>
<reference evidence="6 7" key="1">
    <citation type="submission" date="2018-02" db="EMBL/GenBank/DDBJ databases">
        <title>Comparative genomes isolates from brazilian mangrove.</title>
        <authorList>
            <person name="Araujo J.E."/>
            <person name="Taketani R.G."/>
            <person name="Silva M.C.P."/>
            <person name="Loureco M.V."/>
            <person name="Andreote F.D."/>
        </authorList>
    </citation>
    <scope>NUCLEOTIDE SEQUENCE [LARGE SCALE GENOMIC DNA]</scope>
    <source>
        <strain evidence="6 7">Hex-1 MGV</strain>
    </source>
</reference>
<evidence type="ECO:0000256" key="4">
    <source>
        <dbReference type="ARBA" id="ARBA00044042"/>
    </source>
</evidence>
<name>A0A2S8FWE9_9BACT</name>
<dbReference type="GO" id="GO:0009244">
    <property type="term" value="P:lipopolysaccharide core region biosynthetic process"/>
    <property type="evidence" value="ECO:0007669"/>
    <property type="project" value="TreeGrafter"/>
</dbReference>
<evidence type="ECO:0000256" key="2">
    <source>
        <dbReference type="ARBA" id="ARBA00022679"/>
    </source>
</evidence>
<dbReference type="Pfam" id="PF01075">
    <property type="entry name" value="Glyco_transf_9"/>
    <property type="match status" value="1"/>
</dbReference>
<comment type="catalytic activity">
    <reaction evidence="5">
        <text>an L-alpha-D-Hep-(1-&gt;5)-[alpha-Kdo-(2-&gt;4)]-alpha-Kdo-(2-&gt;6)-lipid A + ADP-L-glycero-beta-D-manno-heptose = an L-alpha-D-Hep-(1-&gt;3)-L-alpha-D-Hep-(1-&gt;5)-[alpha-Kdo-(2-&gt;4)]-alpha-Kdo-(2-&gt;6)-lipid A + ADP + H(+)</text>
        <dbReference type="Rhea" id="RHEA:74071"/>
        <dbReference type="ChEBI" id="CHEBI:15378"/>
        <dbReference type="ChEBI" id="CHEBI:61506"/>
        <dbReference type="ChEBI" id="CHEBI:193068"/>
        <dbReference type="ChEBI" id="CHEBI:193069"/>
        <dbReference type="ChEBI" id="CHEBI:456216"/>
        <dbReference type="EC" id="2.4.99.24"/>
    </reaction>
</comment>
<dbReference type="RefSeq" id="WP_105329454.1">
    <property type="nucleotide sequence ID" value="NZ_PUHY01000006.1"/>
</dbReference>
<dbReference type="GO" id="GO:0005829">
    <property type="term" value="C:cytosol"/>
    <property type="evidence" value="ECO:0007669"/>
    <property type="project" value="TreeGrafter"/>
</dbReference>
<protein>
    <recommendedName>
        <fullName evidence="4">lipopolysaccharide heptosyltransferase II</fullName>
        <ecNumber evidence="4">2.4.99.24</ecNumber>
    </recommendedName>
</protein>
<evidence type="ECO:0000313" key="6">
    <source>
        <dbReference type="EMBL" id="PQO36164.1"/>
    </source>
</evidence>
<evidence type="ECO:0000256" key="1">
    <source>
        <dbReference type="ARBA" id="ARBA00022676"/>
    </source>
</evidence>
<proteinExistence type="inferred from homology"/>
<gene>
    <name evidence="6" type="primary">waaF</name>
    <name evidence="6" type="ORF">C5Y83_09620</name>
</gene>
<dbReference type="Gene3D" id="3.40.50.2000">
    <property type="entry name" value="Glycogen Phosphorylase B"/>
    <property type="match status" value="2"/>
</dbReference>
<dbReference type="EC" id="2.4.99.24" evidence="4"/>
<dbReference type="CDD" id="cd03789">
    <property type="entry name" value="GT9_LPS_heptosyltransferase"/>
    <property type="match status" value="1"/>
</dbReference>
<keyword evidence="2 6" id="KW-0808">Transferase</keyword>
<organism evidence="6 7">
    <name type="scientific">Blastopirellula marina</name>
    <dbReference type="NCBI Taxonomy" id="124"/>
    <lineage>
        <taxon>Bacteria</taxon>
        <taxon>Pseudomonadati</taxon>
        <taxon>Planctomycetota</taxon>
        <taxon>Planctomycetia</taxon>
        <taxon>Pirellulales</taxon>
        <taxon>Pirellulaceae</taxon>
        <taxon>Blastopirellula</taxon>
    </lineage>
</organism>
<dbReference type="SUPFAM" id="SSF53756">
    <property type="entry name" value="UDP-Glycosyltransferase/glycogen phosphorylase"/>
    <property type="match status" value="1"/>
</dbReference>
<dbReference type="Proteomes" id="UP000238322">
    <property type="component" value="Unassembled WGS sequence"/>
</dbReference>
<dbReference type="GO" id="GO:0008713">
    <property type="term" value="F:ADP-heptose-lipopolysaccharide heptosyltransferase activity"/>
    <property type="evidence" value="ECO:0007669"/>
    <property type="project" value="UniProtKB-EC"/>
</dbReference>
<dbReference type="NCBIfam" id="TIGR02195">
    <property type="entry name" value="heptsyl_trn_II"/>
    <property type="match status" value="1"/>
</dbReference>